<gene>
    <name evidence="1" type="ORF">ABE28_020950</name>
</gene>
<dbReference type="AlphaFoldDB" id="A0A1B3XUE2"/>
<proteinExistence type="predicted"/>
<dbReference type="KEGG" id="bmur:ABE28_020950"/>
<evidence type="ECO:0000313" key="2">
    <source>
        <dbReference type="Proteomes" id="UP000077926"/>
    </source>
</evidence>
<protein>
    <submittedName>
        <fullName evidence="1">Uncharacterized protein</fullName>
    </submittedName>
</protein>
<name>A0A1B3XUE2_9BACI</name>
<dbReference type="Proteomes" id="UP000077926">
    <property type="component" value="Chromosome"/>
</dbReference>
<accession>A0A1B3XUE2</accession>
<evidence type="ECO:0000313" key="1">
    <source>
        <dbReference type="EMBL" id="AOH56821.1"/>
    </source>
</evidence>
<sequence>MIDSLLHLMGKRYLSMHMSVWMVICFKSYLPIINEKRKVDRKLSFLKKSFKNVLQSLFVHGILFLVAKTATQTANKLLKKTSKKLLTKRDTICYFIEVASGRNDNKLLFEN</sequence>
<keyword evidence="2" id="KW-1185">Reference proteome</keyword>
<dbReference type="EMBL" id="CP017080">
    <property type="protein sequence ID" value="AOH56821.1"/>
    <property type="molecule type" value="Genomic_DNA"/>
</dbReference>
<organism evidence="1 2">
    <name type="scientific">Peribacillus muralis</name>
    <dbReference type="NCBI Taxonomy" id="264697"/>
    <lineage>
        <taxon>Bacteria</taxon>
        <taxon>Bacillati</taxon>
        <taxon>Bacillota</taxon>
        <taxon>Bacilli</taxon>
        <taxon>Bacillales</taxon>
        <taxon>Bacillaceae</taxon>
        <taxon>Peribacillus</taxon>
    </lineage>
</organism>
<reference evidence="1 2" key="1">
    <citation type="submission" date="2016-08" db="EMBL/GenBank/DDBJ databases">
        <title>Complete genome sequence of Bacillus muralis G25-68, a strain with toxicity to nematodes.</title>
        <authorList>
            <person name="Zheng Z."/>
        </authorList>
    </citation>
    <scope>NUCLEOTIDE SEQUENCE [LARGE SCALE GENOMIC DNA]</scope>
    <source>
        <strain evidence="1 2">G25-68</strain>
    </source>
</reference>